<protein>
    <submittedName>
        <fullName evidence="2">Uncharacterized protein</fullName>
    </submittedName>
</protein>
<evidence type="ECO:0000256" key="1">
    <source>
        <dbReference type="SAM" id="MobiDB-lite"/>
    </source>
</evidence>
<name>A0A8D2DAL5_SCIVU</name>
<dbReference type="AlphaFoldDB" id="A0A8D2DAL5"/>
<dbReference type="GeneTree" id="ENSGT00960000189577"/>
<reference evidence="2" key="1">
    <citation type="submission" date="2025-08" db="UniProtKB">
        <authorList>
            <consortium name="Ensembl"/>
        </authorList>
    </citation>
    <scope>IDENTIFICATION</scope>
</reference>
<keyword evidence="3" id="KW-1185">Reference proteome</keyword>
<organism evidence="2 3">
    <name type="scientific">Sciurus vulgaris</name>
    <name type="common">Eurasian red squirrel</name>
    <dbReference type="NCBI Taxonomy" id="55149"/>
    <lineage>
        <taxon>Eukaryota</taxon>
        <taxon>Metazoa</taxon>
        <taxon>Chordata</taxon>
        <taxon>Craniata</taxon>
        <taxon>Vertebrata</taxon>
        <taxon>Euteleostomi</taxon>
        <taxon>Mammalia</taxon>
        <taxon>Eutheria</taxon>
        <taxon>Euarchontoglires</taxon>
        <taxon>Glires</taxon>
        <taxon>Rodentia</taxon>
        <taxon>Sciuromorpha</taxon>
        <taxon>Sciuridae</taxon>
        <taxon>Sciurinae</taxon>
        <taxon>Sciurini</taxon>
        <taxon>Sciurus</taxon>
    </lineage>
</organism>
<dbReference type="Proteomes" id="UP000694564">
    <property type="component" value="Chromosome 17"/>
</dbReference>
<reference evidence="2" key="2">
    <citation type="submission" date="2025-09" db="UniProtKB">
        <authorList>
            <consortium name="Ensembl"/>
        </authorList>
    </citation>
    <scope>IDENTIFICATION</scope>
</reference>
<feature type="region of interest" description="Disordered" evidence="1">
    <location>
        <begin position="41"/>
        <end position="136"/>
    </location>
</feature>
<accession>A0A8D2DAL5</accession>
<feature type="compositionally biased region" description="Acidic residues" evidence="1">
    <location>
        <begin position="49"/>
        <end position="62"/>
    </location>
</feature>
<evidence type="ECO:0000313" key="2">
    <source>
        <dbReference type="Ensembl" id="ENSSVLP00005021954.1"/>
    </source>
</evidence>
<sequence length="136" mass="14623">MDRGLGWQVSTCLVAGSHHLTWDPGSHCSTLTINSHGHQPLALLRQAQEGEEADQELQEQQEDIGQPPGGRRAEAADPRGGQLHPSCIPAQPRLGGDPNACQPPPHICERGAGEDTMLEQSGAQAPECEYLRPNTH</sequence>
<dbReference type="Ensembl" id="ENSSVLT00005024448.1">
    <property type="protein sequence ID" value="ENSSVLP00005021954.1"/>
    <property type="gene ID" value="ENSSVLG00005017533.1"/>
</dbReference>
<proteinExistence type="predicted"/>
<evidence type="ECO:0000313" key="3">
    <source>
        <dbReference type="Proteomes" id="UP000694564"/>
    </source>
</evidence>